<evidence type="ECO:0000313" key="2">
    <source>
        <dbReference type="EMBL" id="EMF83628.1"/>
    </source>
</evidence>
<dbReference type="Proteomes" id="UP000011770">
    <property type="component" value="Unassembled WGS sequence"/>
</dbReference>
<dbReference type="AlphaFoldDB" id="M3ERG7"/>
<proteinExistence type="predicted"/>
<accession>M3ERG7</accession>
<evidence type="ECO:0000256" key="1">
    <source>
        <dbReference type="SAM" id="MobiDB-lite"/>
    </source>
</evidence>
<feature type="compositionally biased region" description="Basic residues" evidence="1">
    <location>
        <begin position="62"/>
        <end position="72"/>
    </location>
</feature>
<name>M3ERG7_9LEPT</name>
<comment type="caution">
    <text evidence="2">The sequence shown here is derived from an EMBL/GenBank/DDBJ whole genome shotgun (WGS) entry which is preliminary data.</text>
</comment>
<feature type="region of interest" description="Disordered" evidence="1">
    <location>
        <begin position="41"/>
        <end position="72"/>
    </location>
</feature>
<protein>
    <submittedName>
        <fullName evidence="2">Uncharacterized protein</fullName>
    </submittedName>
</protein>
<gene>
    <name evidence="2" type="ORF">LEP1GSC188_1176</name>
</gene>
<reference evidence="2 3" key="1">
    <citation type="submission" date="2013-01" db="EMBL/GenBank/DDBJ databases">
        <authorList>
            <person name="Harkins D.M."/>
            <person name="Durkin A.S."/>
            <person name="Brinkac L.M."/>
            <person name="Haft D.H."/>
            <person name="Selengut J.D."/>
            <person name="Sanka R."/>
            <person name="DePew J."/>
            <person name="Purushe J."/>
            <person name="Tulsiani S.M."/>
            <person name="Graham G.C."/>
            <person name="Burns M.-A."/>
            <person name="Dohnt M.F."/>
            <person name="Smythe L.D."/>
            <person name="McKay D.B."/>
            <person name="Craig S.B."/>
            <person name="Vinetz J.M."/>
            <person name="Sutton G.G."/>
            <person name="Nierman W.C."/>
            <person name="Fouts D.E."/>
        </authorList>
    </citation>
    <scope>NUCLEOTIDE SEQUENCE [LARGE SCALE GENOMIC DNA]</scope>
    <source>
        <strain evidence="2 3">LT2116</strain>
    </source>
</reference>
<dbReference type="EMBL" id="AHOR02000012">
    <property type="protein sequence ID" value="EMF83628.1"/>
    <property type="molecule type" value="Genomic_DNA"/>
</dbReference>
<organism evidence="2 3">
    <name type="scientific">Leptospira weilii serovar Topaz str. LT2116</name>
    <dbReference type="NCBI Taxonomy" id="1088540"/>
    <lineage>
        <taxon>Bacteria</taxon>
        <taxon>Pseudomonadati</taxon>
        <taxon>Spirochaetota</taxon>
        <taxon>Spirochaetia</taxon>
        <taxon>Leptospirales</taxon>
        <taxon>Leptospiraceae</taxon>
        <taxon>Leptospira</taxon>
    </lineage>
</organism>
<feature type="compositionally biased region" description="Basic and acidic residues" evidence="1">
    <location>
        <begin position="41"/>
        <end position="60"/>
    </location>
</feature>
<evidence type="ECO:0000313" key="3">
    <source>
        <dbReference type="Proteomes" id="UP000011770"/>
    </source>
</evidence>
<sequence length="72" mass="8103">MDGRKAFPILAVLIIFNFSVVSLGAQSERELMDEALKKELGRSSTKDENKNLETNSDVKKTTLPKRKLLLPE</sequence>